<reference evidence="3 4" key="2">
    <citation type="journal article" date="2015" name="Stand. Genomic Sci.">
        <title>High quality draft genomic sequence of Flavobacterium enshiense DK69(T) and comparison among Flavobacterium genomes.</title>
        <authorList>
            <person name="Zeng Z."/>
            <person name="Chen C."/>
            <person name="Du H."/>
            <person name="Wang G."/>
            <person name="Li M."/>
        </authorList>
    </citation>
    <scope>NUCLEOTIDE SEQUENCE [LARGE SCALE GENOMIC DNA]</scope>
    <source>
        <strain evidence="3 4">DK69</strain>
    </source>
</reference>
<evidence type="ECO:0000259" key="2">
    <source>
        <dbReference type="Pfam" id="PF18962"/>
    </source>
</evidence>
<gene>
    <name evidence="3" type="ORF">Q767_14435</name>
</gene>
<sequence>MTGLNIYPNPANDVLHITTSANEIKTIAIYDVMGKEVFNTTTANETINITSLNAGVYIIKITEEGKTATRKLVIK</sequence>
<dbReference type="STRING" id="1107311.Q767_14435"/>
<dbReference type="eggNOG" id="COG2374">
    <property type="taxonomic scope" value="Bacteria"/>
</dbReference>
<feature type="domain" description="Secretion system C-terminal sorting" evidence="2">
    <location>
        <begin position="6"/>
        <end position="74"/>
    </location>
</feature>
<proteinExistence type="predicted"/>
<dbReference type="NCBIfam" id="TIGR04183">
    <property type="entry name" value="Por_Secre_tail"/>
    <property type="match status" value="1"/>
</dbReference>
<dbReference type="AlphaFoldDB" id="A0A0A2MQK7"/>
<accession>A0A0A2MQK7</accession>
<keyword evidence="4" id="KW-1185">Reference proteome</keyword>
<dbReference type="PATRIC" id="fig|1107311.5.peg.1404"/>
<dbReference type="Proteomes" id="UP000030149">
    <property type="component" value="Unassembled WGS sequence"/>
</dbReference>
<name>A0A0A2MQK7_9FLAO</name>
<dbReference type="InterPro" id="IPR026444">
    <property type="entry name" value="Secre_tail"/>
</dbReference>
<protein>
    <recommendedName>
        <fullName evidence="2">Secretion system C-terminal sorting domain-containing protein</fullName>
    </recommendedName>
</protein>
<dbReference type="EMBL" id="JRLZ01000018">
    <property type="protein sequence ID" value="KGO93866.1"/>
    <property type="molecule type" value="Genomic_DNA"/>
</dbReference>
<dbReference type="Pfam" id="PF18962">
    <property type="entry name" value="Por_Secre_tail"/>
    <property type="match status" value="1"/>
</dbReference>
<comment type="caution">
    <text evidence="3">The sequence shown here is derived from an EMBL/GenBank/DDBJ whole genome shotgun (WGS) entry which is preliminary data.</text>
</comment>
<reference evidence="4" key="1">
    <citation type="submission" date="2013-09" db="EMBL/GenBank/DDBJ databases">
        <authorList>
            <person name="Zeng Z."/>
            <person name="Chen C."/>
        </authorList>
    </citation>
    <scope>NUCLEOTIDE SEQUENCE [LARGE SCALE GENOMIC DNA]</scope>
    <source>
        <strain evidence="4">DK69</strain>
    </source>
</reference>
<keyword evidence="1" id="KW-0732">Signal</keyword>
<evidence type="ECO:0000313" key="4">
    <source>
        <dbReference type="Proteomes" id="UP000030149"/>
    </source>
</evidence>
<organism evidence="3 4">
    <name type="scientific">Flavobacterium enshiense DK69</name>
    <dbReference type="NCBI Taxonomy" id="1107311"/>
    <lineage>
        <taxon>Bacteria</taxon>
        <taxon>Pseudomonadati</taxon>
        <taxon>Bacteroidota</taxon>
        <taxon>Flavobacteriia</taxon>
        <taxon>Flavobacteriales</taxon>
        <taxon>Flavobacteriaceae</taxon>
        <taxon>Flavobacterium</taxon>
    </lineage>
</organism>
<evidence type="ECO:0000313" key="3">
    <source>
        <dbReference type="EMBL" id="KGO93866.1"/>
    </source>
</evidence>
<evidence type="ECO:0000256" key="1">
    <source>
        <dbReference type="ARBA" id="ARBA00022729"/>
    </source>
</evidence>